<dbReference type="InterPro" id="IPR011033">
    <property type="entry name" value="PRC_barrel-like_sf"/>
</dbReference>
<dbReference type="AlphaFoldDB" id="A0A4R6KTI2"/>
<dbReference type="InterPro" id="IPR027275">
    <property type="entry name" value="PRC-brl_dom"/>
</dbReference>
<dbReference type="EMBL" id="SNWQ01000001">
    <property type="protein sequence ID" value="TDO54327.1"/>
    <property type="molecule type" value="Genomic_DNA"/>
</dbReference>
<keyword evidence="3" id="KW-1185">Reference proteome</keyword>
<dbReference type="InterPro" id="IPR014747">
    <property type="entry name" value="Bac_photo_RC_H_C"/>
</dbReference>
<gene>
    <name evidence="2" type="ORF">EV643_101108</name>
</gene>
<feature type="domain" description="PRC-barrel" evidence="1">
    <location>
        <begin position="21"/>
        <end position="86"/>
    </location>
</feature>
<accession>A0A4R6KTI2</accession>
<dbReference type="GO" id="GO:0030077">
    <property type="term" value="C:plasma membrane light-harvesting complex"/>
    <property type="evidence" value="ECO:0007669"/>
    <property type="project" value="InterPro"/>
</dbReference>
<dbReference type="RefSeq" id="WP_133797935.1">
    <property type="nucleotide sequence ID" value="NZ_SNWQ01000001.1"/>
</dbReference>
<dbReference type="GO" id="GO:0019684">
    <property type="term" value="P:photosynthesis, light reaction"/>
    <property type="evidence" value="ECO:0007669"/>
    <property type="project" value="InterPro"/>
</dbReference>
<proteinExistence type="predicted"/>
<evidence type="ECO:0000313" key="3">
    <source>
        <dbReference type="Proteomes" id="UP000295388"/>
    </source>
</evidence>
<evidence type="ECO:0000313" key="2">
    <source>
        <dbReference type="EMBL" id="TDO54327.1"/>
    </source>
</evidence>
<name>A0A4R6KTI2_9ACTN</name>
<dbReference type="Pfam" id="PF05239">
    <property type="entry name" value="PRC"/>
    <property type="match status" value="1"/>
</dbReference>
<protein>
    <recommendedName>
        <fullName evidence="1">PRC-barrel domain-containing protein</fullName>
    </recommendedName>
</protein>
<dbReference type="Gene3D" id="3.90.50.10">
    <property type="entry name" value="Photosynthetic Reaction Center, subunit H, domain 2"/>
    <property type="match status" value="1"/>
</dbReference>
<dbReference type="OrthoDB" id="510842at2"/>
<comment type="caution">
    <text evidence="2">The sequence shown here is derived from an EMBL/GenBank/DDBJ whole genome shotgun (WGS) entry which is preliminary data.</text>
</comment>
<reference evidence="2 3" key="1">
    <citation type="submission" date="2019-03" db="EMBL/GenBank/DDBJ databases">
        <title>Genomic Encyclopedia of Type Strains, Phase III (KMG-III): the genomes of soil and plant-associated and newly described type strains.</title>
        <authorList>
            <person name="Whitman W."/>
        </authorList>
    </citation>
    <scope>NUCLEOTIDE SEQUENCE [LARGE SCALE GENOMIC DNA]</scope>
    <source>
        <strain evidence="2 3">VKM Ac-2527</strain>
    </source>
</reference>
<organism evidence="2 3">
    <name type="scientific">Kribbella caucasensis</name>
    <dbReference type="NCBI Taxonomy" id="2512215"/>
    <lineage>
        <taxon>Bacteria</taxon>
        <taxon>Bacillati</taxon>
        <taxon>Actinomycetota</taxon>
        <taxon>Actinomycetes</taxon>
        <taxon>Propionibacteriales</taxon>
        <taxon>Kribbellaceae</taxon>
        <taxon>Kribbella</taxon>
    </lineage>
</organism>
<dbReference type="SUPFAM" id="SSF50346">
    <property type="entry name" value="PRC-barrel domain"/>
    <property type="match status" value="1"/>
</dbReference>
<dbReference type="Proteomes" id="UP000295388">
    <property type="component" value="Unassembled WGS sequence"/>
</dbReference>
<evidence type="ECO:0000259" key="1">
    <source>
        <dbReference type="Pfam" id="PF05239"/>
    </source>
</evidence>
<sequence length="119" mass="13669">MTSMFDPWNYRQDAGYTSGMDIVGFKIVATDGDIGKVDKADDFDPTSIVVDTGPWILGRKVLLPAGVVQRIDMDEEKVYVDRTKEEIKNAPEFDPDQTDDRDYRDRLGNYYRDYYGPPM</sequence>